<name>A0A3G5A2Z1_9VIRU</name>
<dbReference type="EMBL" id="MK072280">
    <property type="protein sequence ID" value="AYV81510.1"/>
    <property type="molecule type" value="Genomic_DNA"/>
</dbReference>
<gene>
    <name evidence="1" type="ORF">Harvfovirus38_4</name>
</gene>
<proteinExistence type="predicted"/>
<organism evidence="1">
    <name type="scientific">Harvfovirus sp</name>
    <dbReference type="NCBI Taxonomy" id="2487768"/>
    <lineage>
        <taxon>Viruses</taxon>
        <taxon>Varidnaviria</taxon>
        <taxon>Bamfordvirae</taxon>
        <taxon>Nucleocytoviricota</taxon>
        <taxon>Megaviricetes</taxon>
        <taxon>Imitervirales</taxon>
        <taxon>Mimiviridae</taxon>
        <taxon>Klosneuvirinae</taxon>
    </lineage>
</organism>
<accession>A0A3G5A2Z1</accession>
<reference evidence="1" key="1">
    <citation type="submission" date="2018-10" db="EMBL/GenBank/DDBJ databases">
        <title>Hidden diversity of soil giant viruses.</title>
        <authorList>
            <person name="Schulz F."/>
            <person name="Alteio L."/>
            <person name="Goudeau D."/>
            <person name="Ryan E.M."/>
            <person name="Malmstrom R.R."/>
            <person name="Blanchard J."/>
            <person name="Woyke T."/>
        </authorList>
    </citation>
    <scope>NUCLEOTIDE SEQUENCE</scope>
    <source>
        <strain evidence="1">HAV1</strain>
    </source>
</reference>
<protein>
    <submittedName>
        <fullName evidence="1">Uncharacterized protein</fullName>
    </submittedName>
</protein>
<sequence length="383" mass="44054">MAAMAAEVKEFVFDWRRTPNIGSITVLRERFAAPTFRVAAMTNSELTALMEWIASAKPYHRAMLEQFLVERLSGDWVVIWSRFKGSTDGNTLAFYARYYRSQGDSEEVDRIPYFKQAYALGERYHSAFALAENSTRTERFHDMFDMREDFYSAEAVKFLEEACSAGNPDAYIILIDYFRLFRKDCMMAANLMLKRIGLGERLAECSDYSEGIERFRLDKYNLGVFSAAIDSLPNAEKLLGAVGATYIAIEEQIASKVMDQYPLRYEEKFGGWEESEFNSHSQFLVVIMSSIIEKFGGIGLKMITDYYTVLNNSVLTAEILLFVANFQVAKVYVIMDHAEAFKMVFRSAKLNNRSAYKFLTRDRPSNERQIVMCNKFRHLALSD</sequence>
<evidence type="ECO:0000313" key="1">
    <source>
        <dbReference type="EMBL" id="AYV81510.1"/>
    </source>
</evidence>